<organism evidence="2 3">
    <name type="scientific">Levilactobacillus suantsaiihabitans</name>
    <dbReference type="NCBI Taxonomy" id="2487722"/>
    <lineage>
        <taxon>Bacteria</taxon>
        <taxon>Bacillati</taxon>
        <taxon>Bacillota</taxon>
        <taxon>Bacilli</taxon>
        <taxon>Lactobacillales</taxon>
        <taxon>Lactobacillaceae</taxon>
        <taxon>Levilactobacillus</taxon>
    </lineage>
</organism>
<evidence type="ECO:0000259" key="1">
    <source>
        <dbReference type="SMART" id="SM00966"/>
    </source>
</evidence>
<dbReference type="AlphaFoldDB" id="A0A4Z0JA86"/>
<sequence length="81" mass="9454">MTVKARKQGNSLMITLPKYLNIEEGTTFDVRKSTDGTIELIPFKEIPSSMDELFEDWHGKYKTDSEMKDWDVARPEGKEIW</sequence>
<reference evidence="2 3" key="1">
    <citation type="submission" date="2018-10" db="EMBL/GenBank/DDBJ databases">
        <title>Lactobacillus sp. R7 and Lactobacillus sp. R19 isolated from fermented mustard green product of Taiwan.</title>
        <authorList>
            <person name="Lin S.-T."/>
        </authorList>
    </citation>
    <scope>NUCLEOTIDE SEQUENCE [LARGE SCALE GENOMIC DNA]</scope>
    <source>
        <strain evidence="2 3">BCRC 81129</strain>
    </source>
</reference>
<accession>A0A4Z0JA86</accession>
<dbReference type="InterPro" id="IPR007159">
    <property type="entry name" value="SpoVT-AbrB_dom"/>
</dbReference>
<dbReference type="InterPro" id="IPR037914">
    <property type="entry name" value="SpoVT-AbrB_sf"/>
</dbReference>
<keyword evidence="3" id="KW-1185">Reference proteome</keyword>
<dbReference type="Gene3D" id="2.10.260.10">
    <property type="match status" value="1"/>
</dbReference>
<dbReference type="SUPFAM" id="SSF89447">
    <property type="entry name" value="AbrB/MazE/MraZ-like"/>
    <property type="match status" value="1"/>
</dbReference>
<dbReference type="EMBL" id="RKLX01000008">
    <property type="protein sequence ID" value="TGD18992.1"/>
    <property type="molecule type" value="Genomic_DNA"/>
</dbReference>
<dbReference type="SMART" id="SM00966">
    <property type="entry name" value="SpoVT_AbrB"/>
    <property type="match status" value="1"/>
</dbReference>
<dbReference type="Proteomes" id="UP000297348">
    <property type="component" value="Unassembled WGS sequence"/>
</dbReference>
<dbReference type="NCBIfam" id="NF047400">
    <property type="entry name" value="MazE_PemI_antitoxin"/>
    <property type="match status" value="1"/>
</dbReference>
<dbReference type="OrthoDB" id="71707at2"/>
<comment type="caution">
    <text evidence="2">The sequence shown here is derived from an EMBL/GenBank/DDBJ whole genome shotgun (WGS) entry which is preliminary data.</text>
</comment>
<protein>
    <recommendedName>
        <fullName evidence="1">SpoVT-AbrB domain-containing protein</fullName>
    </recommendedName>
</protein>
<name>A0A4Z0JA86_9LACO</name>
<gene>
    <name evidence="2" type="ORF">EGT51_06235</name>
</gene>
<dbReference type="GO" id="GO:0003677">
    <property type="term" value="F:DNA binding"/>
    <property type="evidence" value="ECO:0007669"/>
    <property type="project" value="InterPro"/>
</dbReference>
<proteinExistence type="predicted"/>
<dbReference type="RefSeq" id="WP_135367882.1">
    <property type="nucleotide sequence ID" value="NZ_RKLX01000008.1"/>
</dbReference>
<evidence type="ECO:0000313" key="2">
    <source>
        <dbReference type="EMBL" id="TGD18992.1"/>
    </source>
</evidence>
<feature type="domain" description="SpoVT-AbrB" evidence="1">
    <location>
        <begin position="6"/>
        <end position="48"/>
    </location>
</feature>
<evidence type="ECO:0000313" key="3">
    <source>
        <dbReference type="Proteomes" id="UP000297348"/>
    </source>
</evidence>